<name>A0A242A9S9_9ENTE</name>
<evidence type="ECO:0000256" key="5">
    <source>
        <dbReference type="ARBA" id="ARBA00022989"/>
    </source>
</evidence>
<feature type="transmembrane region" description="Helical" evidence="7">
    <location>
        <begin position="152"/>
        <end position="171"/>
    </location>
</feature>
<dbReference type="PROSITE" id="PS50850">
    <property type="entry name" value="MFS"/>
    <property type="match status" value="1"/>
</dbReference>
<dbReference type="InterPro" id="IPR004638">
    <property type="entry name" value="EmrB-like"/>
</dbReference>
<keyword evidence="4 7" id="KW-0812">Transmembrane</keyword>
<evidence type="ECO:0000259" key="8">
    <source>
        <dbReference type="PROSITE" id="PS50850"/>
    </source>
</evidence>
<evidence type="ECO:0000313" key="10">
    <source>
        <dbReference type="Proteomes" id="UP000195043"/>
    </source>
</evidence>
<feature type="transmembrane region" description="Helical" evidence="7">
    <location>
        <begin position="177"/>
        <end position="198"/>
    </location>
</feature>
<dbReference type="GO" id="GO:0005886">
    <property type="term" value="C:plasma membrane"/>
    <property type="evidence" value="ECO:0007669"/>
    <property type="project" value="UniProtKB-SubCell"/>
</dbReference>
<feature type="transmembrane region" description="Helical" evidence="7">
    <location>
        <begin position="411"/>
        <end position="432"/>
    </location>
</feature>
<gene>
    <name evidence="9" type="ORF">A5886_002889</name>
</gene>
<dbReference type="Pfam" id="PF07690">
    <property type="entry name" value="MFS_1"/>
    <property type="match status" value="1"/>
</dbReference>
<dbReference type="NCBIfam" id="TIGR00711">
    <property type="entry name" value="efflux_EmrB"/>
    <property type="match status" value="1"/>
</dbReference>
<feature type="transmembrane region" description="Helical" evidence="7">
    <location>
        <begin position="63"/>
        <end position="84"/>
    </location>
</feature>
<dbReference type="Gene3D" id="1.20.1250.20">
    <property type="entry name" value="MFS general substrate transporter like domains"/>
    <property type="match status" value="1"/>
</dbReference>
<feature type="transmembrane region" description="Helical" evidence="7">
    <location>
        <begin position="311"/>
        <end position="331"/>
    </location>
</feature>
<proteinExistence type="predicted"/>
<evidence type="ECO:0000256" key="6">
    <source>
        <dbReference type="ARBA" id="ARBA00023136"/>
    </source>
</evidence>
<dbReference type="Gene3D" id="1.20.1720.10">
    <property type="entry name" value="Multidrug resistance protein D"/>
    <property type="match status" value="1"/>
</dbReference>
<dbReference type="PANTHER" id="PTHR42718">
    <property type="entry name" value="MAJOR FACILITATOR SUPERFAMILY MULTIDRUG TRANSPORTER MFSC"/>
    <property type="match status" value="1"/>
</dbReference>
<feature type="transmembrane region" description="Helical" evidence="7">
    <location>
        <begin position="91"/>
        <end position="114"/>
    </location>
</feature>
<comment type="caution">
    <text evidence="9">The sequence shown here is derived from an EMBL/GenBank/DDBJ whole genome shotgun (WGS) entry which is preliminary data.</text>
</comment>
<evidence type="ECO:0000256" key="7">
    <source>
        <dbReference type="SAM" id="Phobius"/>
    </source>
</evidence>
<protein>
    <recommendedName>
        <fullName evidence="8">Major facilitator superfamily (MFS) profile domain-containing protein</fullName>
    </recommendedName>
</protein>
<feature type="transmembrane region" description="Helical" evidence="7">
    <location>
        <begin position="343"/>
        <end position="362"/>
    </location>
</feature>
<evidence type="ECO:0000256" key="1">
    <source>
        <dbReference type="ARBA" id="ARBA00004651"/>
    </source>
</evidence>
<organism evidence="9 10">
    <name type="scientific">Candidatus Enterococcus testudinis</name>
    <dbReference type="NCBI Taxonomy" id="1834191"/>
    <lineage>
        <taxon>Bacteria</taxon>
        <taxon>Bacillati</taxon>
        <taxon>Bacillota</taxon>
        <taxon>Bacilli</taxon>
        <taxon>Lactobacillales</taxon>
        <taxon>Enterococcaceae</taxon>
        <taxon>Enterococcus</taxon>
    </lineage>
</organism>
<dbReference type="PANTHER" id="PTHR42718:SF24">
    <property type="entry name" value="MAJOR FACILITATOR SUPERFAMILY (MFS) PROFILE DOMAIN-CONTAINING PROTEIN"/>
    <property type="match status" value="1"/>
</dbReference>
<keyword evidence="5 7" id="KW-1133">Transmembrane helix</keyword>
<evidence type="ECO:0000256" key="4">
    <source>
        <dbReference type="ARBA" id="ARBA00022692"/>
    </source>
</evidence>
<feature type="transmembrane region" description="Helical" evidence="7">
    <location>
        <begin position="368"/>
        <end position="390"/>
    </location>
</feature>
<dbReference type="InterPro" id="IPR036259">
    <property type="entry name" value="MFS_trans_sf"/>
</dbReference>
<dbReference type="InterPro" id="IPR011701">
    <property type="entry name" value="MFS"/>
</dbReference>
<feature type="transmembrane region" description="Helical" evidence="7">
    <location>
        <begin position="452"/>
        <end position="470"/>
    </location>
</feature>
<feature type="transmembrane region" description="Helical" evidence="7">
    <location>
        <begin position="235"/>
        <end position="258"/>
    </location>
</feature>
<accession>A0A242A9S9</accession>
<feature type="transmembrane region" description="Helical" evidence="7">
    <location>
        <begin position="120"/>
        <end position="140"/>
    </location>
</feature>
<feature type="transmembrane region" description="Helical" evidence="7">
    <location>
        <begin position="278"/>
        <end position="299"/>
    </location>
</feature>
<feature type="transmembrane region" description="Helical" evidence="7">
    <location>
        <begin position="210"/>
        <end position="229"/>
    </location>
</feature>
<keyword evidence="6 7" id="KW-0472">Membrane</keyword>
<keyword evidence="2" id="KW-0813">Transport</keyword>
<dbReference type="InterPro" id="IPR020846">
    <property type="entry name" value="MFS_dom"/>
</dbReference>
<evidence type="ECO:0000256" key="3">
    <source>
        <dbReference type="ARBA" id="ARBA00022475"/>
    </source>
</evidence>
<dbReference type="CDD" id="cd17503">
    <property type="entry name" value="MFS_LmrB_MDR_like"/>
    <property type="match status" value="1"/>
</dbReference>
<dbReference type="AlphaFoldDB" id="A0A242A9S9"/>
<dbReference type="STRING" id="1834191.A5886_002889"/>
<sequence length="489" mass="52289">MSDLNEGNEQTIQHTERTERQRTLIFINLMITCIAVSMLATALTTALPAIVTDLSISVTTGQWLTSGYSLAMAIVMPLTAYLMNRVPTKKLYLSALAIALIGLLLCAAAPNFYVMMAARILQAIGNGILTAMAQVILLTIYPMNRIGVVMGWYGLSITAAPVIAPTLAGLIVDRLNWHAIFYIVAAIVLLSLIWAIRVFDDVLPTAKSRFDQLSFVLSAFAFGGITLGFGNIGSYGFVSLPVLGSLGIGLLGGLWFVLRQFKSANPFLDLRVLKTKEYAISVFGSIMLYLVLMGSAMLMPLYVQSILGKSATISGLVILPGSLVSAFLSPIAGRIYDKIGIRLLTIVGGGSLVLSNIGMYFVHMDSSIWLAVGLNVLRCAATGCLLMPFVTWGNKNIPPELTAHGTALLTSLRTVAGAIGTALFVGIMNSVAQKSTTLSGTAALLHGMNVSFLLMTIASGLLFATGLFLIRDKKKEAPVWVEGLEEPIE</sequence>
<keyword evidence="3" id="KW-1003">Cell membrane</keyword>
<dbReference type="GO" id="GO:0022857">
    <property type="term" value="F:transmembrane transporter activity"/>
    <property type="evidence" value="ECO:0007669"/>
    <property type="project" value="InterPro"/>
</dbReference>
<feature type="domain" description="Major facilitator superfamily (MFS) profile" evidence="8">
    <location>
        <begin position="21"/>
        <end position="474"/>
    </location>
</feature>
<dbReference type="Proteomes" id="UP000195043">
    <property type="component" value="Unassembled WGS sequence"/>
</dbReference>
<keyword evidence="10" id="KW-1185">Reference proteome</keyword>
<dbReference type="SUPFAM" id="SSF103473">
    <property type="entry name" value="MFS general substrate transporter"/>
    <property type="match status" value="1"/>
</dbReference>
<dbReference type="EMBL" id="NGKU01000001">
    <property type="protein sequence ID" value="OTN77788.1"/>
    <property type="molecule type" value="Genomic_DNA"/>
</dbReference>
<feature type="transmembrane region" description="Helical" evidence="7">
    <location>
        <begin position="24"/>
        <end position="51"/>
    </location>
</feature>
<evidence type="ECO:0000256" key="2">
    <source>
        <dbReference type="ARBA" id="ARBA00022448"/>
    </source>
</evidence>
<reference evidence="9 10" key="1">
    <citation type="submission" date="2017-05" db="EMBL/GenBank/DDBJ databases">
        <title>The Genome Sequence of Enterococcus sp. 8G7_MSG3316.</title>
        <authorList>
            <consortium name="The Broad Institute Genomics Platform"/>
            <consortium name="The Broad Institute Genomic Center for Infectious Diseases"/>
            <person name="Earl A."/>
            <person name="Manson A."/>
            <person name="Schwartman J."/>
            <person name="Gilmore M."/>
            <person name="Abouelleil A."/>
            <person name="Cao P."/>
            <person name="Chapman S."/>
            <person name="Cusick C."/>
            <person name="Shea T."/>
            <person name="Young S."/>
            <person name="Neafsey D."/>
            <person name="Nusbaum C."/>
            <person name="Birren B."/>
        </authorList>
    </citation>
    <scope>NUCLEOTIDE SEQUENCE [LARGE SCALE GENOMIC DNA]</scope>
    <source>
        <strain evidence="9 10">8G7_MSG3316</strain>
    </source>
</reference>
<evidence type="ECO:0000313" key="9">
    <source>
        <dbReference type="EMBL" id="OTN77788.1"/>
    </source>
</evidence>
<comment type="subcellular location">
    <subcellularLocation>
        <location evidence="1">Cell membrane</location>
        <topology evidence="1">Multi-pass membrane protein</topology>
    </subcellularLocation>
</comment>